<dbReference type="AlphaFoldDB" id="A0A7S7RMD5"/>
<dbReference type="KEGG" id="sbal:HUE88_09665"/>
<feature type="transmembrane region" description="Helical" evidence="7">
    <location>
        <begin position="372"/>
        <end position="394"/>
    </location>
</feature>
<accession>A0A7S7RMD5</accession>
<dbReference type="Proteomes" id="UP000593994">
    <property type="component" value="Chromosome"/>
</dbReference>
<feature type="transmembrane region" description="Helical" evidence="7">
    <location>
        <begin position="17"/>
        <end position="36"/>
    </location>
</feature>
<name>A0A7S7RMD5_9BACT</name>
<evidence type="ECO:0000313" key="10">
    <source>
        <dbReference type="EMBL" id="QOY51386.1"/>
    </source>
</evidence>
<feature type="transmembrane region" description="Helical" evidence="7">
    <location>
        <begin position="264"/>
        <end position="287"/>
    </location>
</feature>
<evidence type="ECO:0000256" key="7">
    <source>
        <dbReference type="SAM" id="Phobius"/>
    </source>
</evidence>
<dbReference type="PANTHER" id="PTHR30489">
    <property type="entry name" value="LIPOPROTEIN-RELEASING SYSTEM TRANSMEMBRANE PROTEIN LOLE"/>
    <property type="match status" value="1"/>
</dbReference>
<keyword evidence="6 7" id="KW-0472">Membrane</keyword>
<keyword evidence="5 7" id="KW-1133">Transmembrane helix</keyword>
<dbReference type="InterPro" id="IPR051447">
    <property type="entry name" value="Lipoprotein-release_system"/>
</dbReference>
<evidence type="ECO:0000259" key="9">
    <source>
        <dbReference type="Pfam" id="PF12704"/>
    </source>
</evidence>
<evidence type="ECO:0000256" key="6">
    <source>
        <dbReference type="ARBA" id="ARBA00023136"/>
    </source>
</evidence>
<dbReference type="Pfam" id="PF02687">
    <property type="entry name" value="FtsX"/>
    <property type="match status" value="1"/>
</dbReference>
<dbReference type="PANTHER" id="PTHR30489:SF0">
    <property type="entry name" value="LIPOPROTEIN-RELEASING SYSTEM TRANSMEMBRANE PROTEIN LOLE"/>
    <property type="match status" value="1"/>
</dbReference>
<evidence type="ECO:0000256" key="5">
    <source>
        <dbReference type="ARBA" id="ARBA00022989"/>
    </source>
</evidence>
<dbReference type="InterPro" id="IPR025857">
    <property type="entry name" value="MacB_PCD"/>
</dbReference>
<evidence type="ECO:0000256" key="2">
    <source>
        <dbReference type="ARBA" id="ARBA00005236"/>
    </source>
</evidence>
<evidence type="ECO:0000259" key="8">
    <source>
        <dbReference type="Pfam" id="PF02687"/>
    </source>
</evidence>
<sequence>MFNLALKNIIFYKGRSITTAVLTFVSAMLFVVFVSWQDGSHNSMLENSLKIYTGAIEIYHKDYRDIGGNEYLIQDAKNITDKLSKIEAIEIFSTRYETYGLLSSKEYSAASMIGGVEPSKEIVLSSLYSALREGEFLSENSGNCLYMGTELVKKLRLHVGDEVSFIGGASDDSFAADIFKLCGVFKTGSFEFDGSSSFIARSYFDKLMYAQNKASYITIKLKNLDDIDAVNSEILNVLNDENLESLTWKTLMKTMVEAMEVDSVFGYISLSLFLVVIFFVIMIYGFVNVSSRIKEFGVLRCIGLSKSNIFLLLFYEILILSSVAIILAVPIAGYICYYFELNPVVIEGIAEMYKDYGIVSDEIPFDFNMFTISWNIGVIYILNFLSILYPYMYINSFEPIEATRHV</sequence>
<dbReference type="RefSeq" id="WP_194368512.1">
    <property type="nucleotide sequence ID" value="NZ_CP054492.1"/>
</dbReference>
<dbReference type="Pfam" id="PF12704">
    <property type="entry name" value="MacB_PCD"/>
    <property type="match status" value="1"/>
</dbReference>
<keyword evidence="4 7" id="KW-0812">Transmembrane</keyword>
<proteinExistence type="inferred from homology"/>
<evidence type="ECO:0000313" key="11">
    <source>
        <dbReference type="Proteomes" id="UP000593994"/>
    </source>
</evidence>
<comment type="similarity">
    <text evidence="2">Belongs to the ABC-4 integral membrane protein family. LolC/E subfamily.</text>
</comment>
<comment type="subcellular location">
    <subcellularLocation>
        <location evidence="1">Cell membrane</location>
        <topology evidence="1">Multi-pass membrane protein</topology>
    </subcellularLocation>
</comment>
<gene>
    <name evidence="10" type="ORF">HUE88_09665</name>
</gene>
<dbReference type="GO" id="GO:0044874">
    <property type="term" value="P:lipoprotein localization to outer membrane"/>
    <property type="evidence" value="ECO:0007669"/>
    <property type="project" value="TreeGrafter"/>
</dbReference>
<dbReference type="EMBL" id="CP054492">
    <property type="protein sequence ID" value="QOY51386.1"/>
    <property type="molecule type" value="Genomic_DNA"/>
</dbReference>
<feature type="domain" description="MacB-like periplasmic core" evidence="9">
    <location>
        <begin position="23"/>
        <end position="235"/>
    </location>
</feature>
<protein>
    <submittedName>
        <fullName evidence="10">ABC transporter permease</fullName>
    </submittedName>
</protein>
<evidence type="ECO:0000256" key="3">
    <source>
        <dbReference type="ARBA" id="ARBA00022475"/>
    </source>
</evidence>
<evidence type="ECO:0000256" key="1">
    <source>
        <dbReference type="ARBA" id="ARBA00004651"/>
    </source>
</evidence>
<reference evidence="10 11" key="1">
    <citation type="submission" date="2020-05" db="EMBL/GenBank/DDBJ databases">
        <title>Sulfurimonas marisnigri, sp. nov., and Sulfurimonas baltica, sp. nov., manganese oxide reducing chemolithoautotrophs of the class Epsilonproteobacteria isolated from the pelagic redoxclines of the Black and Baltic Seas and emended description of the genus Sulfurimonas.</title>
        <authorList>
            <person name="Henkel J.V."/>
            <person name="Laudan C."/>
            <person name="Werner J."/>
            <person name="Neu T."/>
            <person name="Plewe S."/>
            <person name="Sproer C."/>
            <person name="Bunk B."/>
            <person name="Schulz-Vogt H.N."/>
        </authorList>
    </citation>
    <scope>NUCLEOTIDE SEQUENCE [LARGE SCALE GENOMIC DNA]</scope>
    <source>
        <strain evidence="10 11">GD2</strain>
    </source>
</reference>
<organism evidence="10 11">
    <name type="scientific">Candidatus Sulfurimonas baltica</name>
    <dbReference type="NCBI Taxonomy" id="2740404"/>
    <lineage>
        <taxon>Bacteria</taxon>
        <taxon>Pseudomonadati</taxon>
        <taxon>Campylobacterota</taxon>
        <taxon>Epsilonproteobacteria</taxon>
        <taxon>Campylobacterales</taxon>
        <taxon>Sulfurimonadaceae</taxon>
        <taxon>Sulfurimonas</taxon>
    </lineage>
</organism>
<evidence type="ECO:0000256" key="4">
    <source>
        <dbReference type="ARBA" id="ARBA00022692"/>
    </source>
</evidence>
<keyword evidence="3" id="KW-1003">Cell membrane</keyword>
<feature type="domain" description="ABC3 transporter permease C-terminal" evidence="8">
    <location>
        <begin position="269"/>
        <end position="398"/>
    </location>
</feature>
<feature type="transmembrane region" description="Helical" evidence="7">
    <location>
        <begin position="308"/>
        <end position="335"/>
    </location>
</feature>
<dbReference type="GO" id="GO:0098797">
    <property type="term" value="C:plasma membrane protein complex"/>
    <property type="evidence" value="ECO:0007669"/>
    <property type="project" value="TreeGrafter"/>
</dbReference>
<dbReference type="InterPro" id="IPR003838">
    <property type="entry name" value="ABC3_permease_C"/>
</dbReference>
<keyword evidence="11" id="KW-1185">Reference proteome</keyword>